<feature type="transmembrane region" description="Helical" evidence="1">
    <location>
        <begin position="210"/>
        <end position="233"/>
    </location>
</feature>
<comment type="caution">
    <text evidence="2">The sequence shown here is derived from an EMBL/GenBank/DDBJ whole genome shotgun (WGS) entry which is preliminary data.</text>
</comment>
<feature type="transmembrane region" description="Helical" evidence="1">
    <location>
        <begin position="86"/>
        <end position="107"/>
    </location>
</feature>
<dbReference type="Proteomes" id="UP000518752">
    <property type="component" value="Unassembled WGS sequence"/>
</dbReference>
<keyword evidence="1" id="KW-0472">Membrane</keyword>
<evidence type="ECO:0000313" key="3">
    <source>
        <dbReference type="Proteomes" id="UP000518752"/>
    </source>
</evidence>
<organism evidence="2 3">
    <name type="scientific">Collybiopsis confluens</name>
    <dbReference type="NCBI Taxonomy" id="2823264"/>
    <lineage>
        <taxon>Eukaryota</taxon>
        <taxon>Fungi</taxon>
        <taxon>Dikarya</taxon>
        <taxon>Basidiomycota</taxon>
        <taxon>Agaricomycotina</taxon>
        <taxon>Agaricomycetes</taxon>
        <taxon>Agaricomycetidae</taxon>
        <taxon>Agaricales</taxon>
        <taxon>Marasmiineae</taxon>
        <taxon>Omphalotaceae</taxon>
        <taxon>Collybiopsis</taxon>
    </lineage>
</organism>
<dbReference type="EMBL" id="JAACJN010000116">
    <property type="protein sequence ID" value="KAF5371425.1"/>
    <property type="molecule type" value="Genomic_DNA"/>
</dbReference>
<accession>A0A8H5GV06</accession>
<reference evidence="2 3" key="1">
    <citation type="journal article" date="2020" name="ISME J.">
        <title>Uncovering the hidden diversity of litter-decomposition mechanisms in mushroom-forming fungi.</title>
        <authorList>
            <person name="Floudas D."/>
            <person name="Bentzer J."/>
            <person name="Ahren D."/>
            <person name="Johansson T."/>
            <person name="Persson P."/>
            <person name="Tunlid A."/>
        </authorList>
    </citation>
    <scope>NUCLEOTIDE SEQUENCE [LARGE SCALE GENOMIC DNA]</scope>
    <source>
        <strain evidence="2 3">CBS 406.79</strain>
    </source>
</reference>
<dbReference type="OrthoDB" id="2873242at2759"/>
<feature type="transmembrane region" description="Helical" evidence="1">
    <location>
        <begin position="30"/>
        <end position="52"/>
    </location>
</feature>
<keyword evidence="3" id="KW-1185">Reference proteome</keyword>
<sequence length="295" mass="32496">MIIGLYSHLFSVYIQLQPYDSQSRPRKRPLLFRISIPCLFILVTLIVILSTISSYEGLRSQTQLEYLLGESQTAPLDRHYSGYCTYGIAGVSVFGVVGTLADLILLYRAYTLWDHRGSIIMLPTALFLSSCGAYIYAVVYFQKICVVIPADPSAADAHRLNLTISTLALVTIKVVNNLALTTLIIYKVRKLTQVTNKFLSASEKVHSGRLVKFIAGLYVLYGIGMAAFLYSVVRQRIDPLEMLPILALVMGISPTFLIVEVDLVVSNGRSIQGAQSSSSKDIVQSVQRSSSGDTV</sequence>
<keyword evidence="1" id="KW-1133">Transmembrane helix</keyword>
<name>A0A8H5GV06_9AGAR</name>
<gene>
    <name evidence="2" type="ORF">D9757_010000</name>
</gene>
<keyword evidence="1" id="KW-0812">Transmembrane</keyword>
<feature type="transmembrane region" description="Helical" evidence="1">
    <location>
        <begin position="162"/>
        <end position="189"/>
    </location>
</feature>
<feature type="transmembrane region" description="Helical" evidence="1">
    <location>
        <begin position="245"/>
        <end position="265"/>
    </location>
</feature>
<dbReference type="AlphaFoldDB" id="A0A8H5GV06"/>
<protein>
    <submittedName>
        <fullName evidence="2">Uncharacterized protein</fullName>
    </submittedName>
</protein>
<feature type="transmembrane region" description="Helical" evidence="1">
    <location>
        <begin position="119"/>
        <end position="142"/>
    </location>
</feature>
<evidence type="ECO:0000313" key="2">
    <source>
        <dbReference type="EMBL" id="KAF5371425.1"/>
    </source>
</evidence>
<proteinExistence type="predicted"/>
<evidence type="ECO:0000256" key="1">
    <source>
        <dbReference type="SAM" id="Phobius"/>
    </source>
</evidence>